<comment type="caution">
    <text evidence="2">The sequence shown here is derived from an EMBL/GenBank/DDBJ whole genome shotgun (WGS) entry which is preliminary data.</text>
</comment>
<evidence type="ECO:0000313" key="2">
    <source>
        <dbReference type="EMBL" id="GMT01661.1"/>
    </source>
</evidence>
<dbReference type="Proteomes" id="UP001432027">
    <property type="component" value="Unassembled WGS sequence"/>
</dbReference>
<dbReference type="EMBL" id="BTSX01000005">
    <property type="protein sequence ID" value="GMT01661.1"/>
    <property type="molecule type" value="Genomic_DNA"/>
</dbReference>
<dbReference type="Gene3D" id="3.30.710.10">
    <property type="entry name" value="Potassium Channel Kv1.1, Chain A"/>
    <property type="match status" value="1"/>
</dbReference>
<dbReference type="SUPFAM" id="SSF54695">
    <property type="entry name" value="POZ domain"/>
    <property type="match status" value="1"/>
</dbReference>
<feature type="non-terminal residue" evidence="2">
    <location>
        <position position="135"/>
    </location>
</feature>
<dbReference type="SMART" id="SM00225">
    <property type="entry name" value="BTB"/>
    <property type="match status" value="1"/>
</dbReference>
<feature type="domain" description="BTB" evidence="1">
    <location>
        <begin position="12"/>
        <end position="71"/>
    </location>
</feature>
<dbReference type="CDD" id="cd18186">
    <property type="entry name" value="BTB_POZ_ZBTB_KLHL-like"/>
    <property type="match status" value="1"/>
</dbReference>
<dbReference type="PANTHER" id="PTHR22744">
    <property type="entry name" value="HELIX LOOP HELIX PROTEIN 21-RELATED"/>
    <property type="match status" value="1"/>
</dbReference>
<dbReference type="PANTHER" id="PTHR22744:SF14">
    <property type="entry name" value="BTB DOMAIN-CONTAINING PROTEIN-RELATED"/>
    <property type="match status" value="1"/>
</dbReference>
<dbReference type="Pfam" id="PF00651">
    <property type="entry name" value="BTB"/>
    <property type="match status" value="1"/>
</dbReference>
<protein>
    <recommendedName>
        <fullName evidence="1">BTB domain-containing protein</fullName>
    </recommendedName>
</protein>
<dbReference type="InterPro" id="IPR000210">
    <property type="entry name" value="BTB/POZ_dom"/>
</dbReference>
<name>A0AAV5U446_9BILA</name>
<dbReference type="PROSITE" id="PS50097">
    <property type="entry name" value="BTB"/>
    <property type="match status" value="1"/>
</dbReference>
<reference evidence="2" key="1">
    <citation type="submission" date="2023-10" db="EMBL/GenBank/DDBJ databases">
        <title>Genome assembly of Pristionchus species.</title>
        <authorList>
            <person name="Yoshida K."/>
            <person name="Sommer R.J."/>
        </authorList>
    </citation>
    <scope>NUCLEOTIDE SEQUENCE</scope>
    <source>
        <strain evidence="2">RS0144</strain>
    </source>
</reference>
<proteinExistence type="predicted"/>
<sequence length="135" mass="15635">RFDFSTATDNLSDGILLIGDKKVHINKSILALHSPVFNTMFYGKFGDKTKEEMELKEVEHECLIERVERFLIDSSHMSIAYLLYLSDKYRLYLLQEHCLSKLEKTEDVKAVKNTEGYRALSDKARLALLGKMMKL</sequence>
<feature type="non-terminal residue" evidence="2">
    <location>
        <position position="1"/>
    </location>
</feature>
<evidence type="ECO:0000313" key="3">
    <source>
        <dbReference type="Proteomes" id="UP001432027"/>
    </source>
</evidence>
<accession>A0AAV5U446</accession>
<dbReference type="AlphaFoldDB" id="A0AAV5U446"/>
<keyword evidence="3" id="KW-1185">Reference proteome</keyword>
<evidence type="ECO:0000259" key="1">
    <source>
        <dbReference type="PROSITE" id="PS50097"/>
    </source>
</evidence>
<gene>
    <name evidence="2" type="ORF">PENTCL1PPCAC_23835</name>
</gene>
<dbReference type="InterPro" id="IPR011333">
    <property type="entry name" value="SKP1/BTB/POZ_sf"/>
</dbReference>
<organism evidence="2 3">
    <name type="scientific">Pristionchus entomophagus</name>
    <dbReference type="NCBI Taxonomy" id="358040"/>
    <lineage>
        <taxon>Eukaryota</taxon>
        <taxon>Metazoa</taxon>
        <taxon>Ecdysozoa</taxon>
        <taxon>Nematoda</taxon>
        <taxon>Chromadorea</taxon>
        <taxon>Rhabditida</taxon>
        <taxon>Rhabditina</taxon>
        <taxon>Diplogasteromorpha</taxon>
        <taxon>Diplogasteroidea</taxon>
        <taxon>Neodiplogasteridae</taxon>
        <taxon>Pristionchus</taxon>
    </lineage>
</organism>